<evidence type="ECO:0000313" key="2">
    <source>
        <dbReference type="EMBL" id="EBP4056245.1"/>
    </source>
</evidence>
<feature type="region of interest" description="Disordered" evidence="1">
    <location>
        <begin position="56"/>
        <end position="90"/>
    </location>
</feature>
<dbReference type="EMBL" id="AAGLQK010000001">
    <property type="protein sequence ID" value="EBP4056245.1"/>
    <property type="molecule type" value="Genomic_DNA"/>
</dbReference>
<feature type="compositionally biased region" description="Polar residues" evidence="1">
    <location>
        <begin position="62"/>
        <end position="76"/>
    </location>
</feature>
<comment type="caution">
    <text evidence="2">The sequence shown here is derived from an EMBL/GenBank/DDBJ whole genome shotgun (WGS) entry which is preliminary data.</text>
</comment>
<gene>
    <name evidence="2" type="ORF">Z599_00440</name>
</gene>
<accession>A0A5U3FRD4</accession>
<dbReference type="AlphaFoldDB" id="A0A5U3FRD4"/>
<name>A0A5U3FRD4_SALET</name>
<protein>
    <submittedName>
        <fullName evidence="2">Uncharacterized protein</fullName>
    </submittedName>
</protein>
<evidence type="ECO:0000256" key="1">
    <source>
        <dbReference type="SAM" id="MobiDB-lite"/>
    </source>
</evidence>
<reference evidence="2" key="1">
    <citation type="submission" date="2018-07" db="EMBL/GenBank/DDBJ databases">
        <authorList>
            <consortium name="GenomeTrakr network: Whole genome sequencing for foodborne pathogen traceback"/>
        </authorList>
    </citation>
    <scope>NUCLEOTIDE SEQUENCE</scope>
    <source>
        <strain evidence="2">MDH-2013-00175</strain>
    </source>
</reference>
<proteinExistence type="predicted"/>
<sequence length="190" mass="21141">MAKSAQSQIVFLPNVPAVNPSASAFAQAMHYAEQLLLSRVKVALDEAGVAWFDPRTKEHSQTQRQPLPQHQSQSADTDGGQLSPVGDVGNADSVEEAQDTRYAIRQRLYYGDTLTRTLYLSSVFICRNAAQQWADQNSQEHEPGRFTTQNEVTELTPQIVSEIRKEYGWDTPSTVYLVLPDDVEASDNAQ</sequence>
<organism evidence="2">
    <name type="scientific">Salmonella enterica I</name>
    <dbReference type="NCBI Taxonomy" id="59201"/>
    <lineage>
        <taxon>Bacteria</taxon>
        <taxon>Pseudomonadati</taxon>
        <taxon>Pseudomonadota</taxon>
        <taxon>Gammaproteobacteria</taxon>
        <taxon>Enterobacterales</taxon>
        <taxon>Enterobacteriaceae</taxon>
        <taxon>Salmonella</taxon>
    </lineage>
</organism>